<gene>
    <name evidence="4" type="ORF">K1Y72_15515</name>
</gene>
<dbReference type="CDD" id="cd07043">
    <property type="entry name" value="STAS_anti-anti-sigma_factors"/>
    <property type="match status" value="1"/>
</dbReference>
<dbReference type="NCBIfam" id="TIGR00377">
    <property type="entry name" value="ant_ant_sig"/>
    <property type="match status" value="1"/>
</dbReference>
<comment type="caution">
    <text evidence="4">The sequence shown here is derived from an EMBL/GenBank/DDBJ whole genome shotgun (WGS) entry which is preliminary data.</text>
</comment>
<organism evidence="4 5">
    <name type="scientific">Actinomadura parmotrematis</name>
    <dbReference type="NCBI Taxonomy" id="2864039"/>
    <lineage>
        <taxon>Bacteria</taxon>
        <taxon>Bacillati</taxon>
        <taxon>Actinomycetota</taxon>
        <taxon>Actinomycetes</taxon>
        <taxon>Streptosporangiales</taxon>
        <taxon>Thermomonosporaceae</taxon>
        <taxon>Actinomadura</taxon>
    </lineage>
</organism>
<dbReference type="PANTHER" id="PTHR33495:SF2">
    <property type="entry name" value="ANTI-SIGMA FACTOR ANTAGONIST TM_1081-RELATED"/>
    <property type="match status" value="1"/>
</dbReference>
<evidence type="ECO:0000256" key="1">
    <source>
        <dbReference type="ARBA" id="ARBA00009013"/>
    </source>
</evidence>
<feature type="domain" description="STAS" evidence="3">
    <location>
        <begin position="23"/>
        <end position="134"/>
    </location>
</feature>
<dbReference type="EMBL" id="JAIBOA010000009">
    <property type="protein sequence ID" value="MBW8483795.1"/>
    <property type="molecule type" value="Genomic_DNA"/>
</dbReference>
<dbReference type="PANTHER" id="PTHR33495">
    <property type="entry name" value="ANTI-SIGMA FACTOR ANTAGONIST TM_1081-RELATED-RELATED"/>
    <property type="match status" value="1"/>
</dbReference>
<evidence type="ECO:0000256" key="2">
    <source>
        <dbReference type="RuleBase" id="RU003749"/>
    </source>
</evidence>
<dbReference type="InterPro" id="IPR002645">
    <property type="entry name" value="STAS_dom"/>
</dbReference>
<accession>A0ABS7FV09</accession>
<dbReference type="Pfam" id="PF01740">
    <property type="entry name" value="STAS"/>
    <property type="match status" value="1"/>
</dbReference>
<reference evidence="4 5" key="1">
    <citation type="submission" date="2021-07" db="EMBL/GenBank/DDBJ databases">
        <title>Actinomadura sp. PM05-2 isolated from lichen.</title>
        <authorList>
            <person name="Somphong A."/>
            <person name="Phongsopitanun W."/>
            <person name="Tanasupawat S."/>
            <person name="Peongsungnone V."/>
        </authorList>
    </citation>
    <scope>NUCLEOTIDE SEQUENCE [LARGE SCALE GENOMIC DNA]</scope>
    <source>
        <strain evidence="4 5">PM05-2</strain>
    </source>
</reference>
<name>A0ABS7FV09_9ACTN</name>
<evidence type="ECO:0000259" key="3">
    <source>
        <dbReference type="PROSITE" id="PS50801"/>
    </source>
</evidence>
<dbReference type="RefSeq" id="WP_220167034.1">
    <property type="nucleotide sequence ID" value="NZ_JAIBOA010000009.1"/>
</dbReference>
<keyword evidence="5" id="KW-1185">Reference proteome</keyword>
<dbReference type="Proteomes" id="UP000774570">
    <property type="component" value="Unassembled WGS sequence"/>
</dbReference>
<dbReference type="SUPFAM" id="SSF52091">
    <property type="entry name" value="SpoIIaa-like"/>
    <property type="match status" value="1"/>
</dbReference>
<protein>
    <recommendedName>
        <fullName evidence="2">Anti-sigma factor antagonist</fullName>
    </recommendedName>
</protein>
<proteinExistence type="inferred from homology"/>
<dbReference type="InterPro" id="IPR003658">
    <property type="entry name" value="Anti-sigma_ant"/>
</dbReference>
<evidence type="ECO:0000313" key="5">
    <source>
        <dbReference type="Proteomes" id="UP000774570"/>
    </source>
</evidence>
<dbReference type="InterPro" id="IPR036513">
    <property type="entry name" value="STAS_dom_sf"/>
</dbReference>
<sequence length="134" mass="13606">MDSEQLHGGRELGRYGSSAADRLQITGGTDAGRVRVALTGELDDETAVLLTAWLAAAVPAARAGAVVLDLSGVTFCDSMGLRAIILVWKRLHGAGGSLTAVGMAGQVRDLLDRTGLAGHITADHQSGAGLTAAS</sequence>
<evidence type="ECO:0000313" key="4">
    <source>
        <dbReference type="EMBL" id="MBW8483795.1"/>
    </source>
</evidence>
<dbReference type="Gene3D" id="3.30.750.24">
    <property type="entry name" value="STAS domain"/>
    <property type="match status" value="1"/>
</dbReference>
<dbReference type="PROSITE" id="PS50801">
    <property type="entry name" value="STAS"/>
    <property type="match status" value="1"/>
</dbReference>
<comment type="similarity">
    <text evidence="1 2">Belongs to the anti-sigma-factor antagonist family.</text>
</comment>